<comment type="caution">
    <text evidence="1">The sequence shown here is derived from an EMBL/GenBank/DDBJ whole genome shotgun (WGS) entry which is preliminary data.</text>
</comment>
<dbReference type="PANTHER" id="PTHR47017">
    <property type="entry name" value="ACYL-COA"/>
    <property type="match status" value="1"/>
</dbReference>
<organism evidence="1 2">
    <name type="scientific">Pseudomonas savastanoi pv. phaseolicola</name>
    <name type="common">Pseudomonas syringae pv. phaseolicola</name>
    <dbReference type="NCBI Taxonomy" id="319"/>
    <lineage>
        <taxon>Bacteria</taxon>
        <taxon>Pseudomonadati</taxon>
        <taxon>Pseudomonadota</taxon>
        <taxon>Gammaproteobacteria</taxon>
        <taxon>Pseudomonadales</taxon>
        <taxon>Pseudomonadaceae</taxon>
        <taxon>Pseudomonas</taxon>
    </lineage>
</organism>
<dbReference type="Proteomes" id="UP000050396">
    <property type="component" value="Unassembled WGS sequence"/>
</dbReference>
<dbReference type="Pfam" id="PF04339">
    <property type="entry name" value="FemAB_like"/>
    <property type="match status" value="1"/>
</dbReference>
<reference evidence="1 2" key="1">
    <citation type="submission" date="2015-09" db="EMBL/GenBank/DDBJ databases">
        <title>Genome announcement of multiple Pseudomonas syringae strains.</title>
        <authorList>
            <person name="Thakur S."/>
            <person name="Wang P.W."/>
            <person name="Gong Y."/>
            <person name="Weir B.S."/>
            <person name="Guttman D.S."/>
        </authorList>
    </citation>
    <scope>NUCLEOTIDE SEQUENCE [LARGE SCALE GENOMIC DNA]</scope>
    <source>
        <strain evidence="1 2">ICMP2740</strain>
    </source>
</reference>
<evidence type="ECO:0000313" key="2">
    <source>
        <dbReference type="Proteomes" id="UP000050396"/>
    </source>
</evidence>
<gene>
    <name evidence="1" type="ORF">ALO55_05077</name>
</gene>
<sequence length="158" mass="17315">MIIRGICMPVHVIDNLSTVAPAQWDALVPGNQPFLRHAFLSALEDSGSLGPRSGWRAEHVLHYENDQLVAALPAYRKWHSYGEYVFDHAWADACRRAGIAYYPKLLVAVPFSPVGGSRILLATPQGGMELLSELPAYLQSGGLSSAHVNFTEDHFCLG</sequence>
<dbReference type="PANTHER" id="PTHR47017:SF1">
    <property type="entry name" value="ACYL-COA"/>
    <property type="match status" value="1"/>
</dbReference>
<dbReference type="AlphaFoldDB" id="A0ABD4BF02"/>
<evidence type="ECO:0000313" key="1">
    <source>
        <dbReference type="EMBL" id="KPY15047.1"/>
    </source>
</evidence>
<feature type="non-terminal residue" evidence="1">
    <location>
        <position position="158"/>
    </location>
</feature>
<proteinExistence type="predicted"/>
<evidence type="ECO:0008006" key="3">
    <source>
        <dbReference type="Google" id="ProtNLM"/>
    </source>
</evidence>
<name>A0ABD4BF02_PSESH</name>
<accession>A0ABD4BF02</accession>
<protein>
    <recommendedName>
        <fullName evidence="3">GNAT family N-acetyltransferase</fullName>
    </recommendedName>
</protein>
<dbReference type="EMBL" id="LJQZ01000172">
    <property type="protein sequence ID" value="KPY15047.1"/>
    <property type="molecule type" value="Genomic_DNA"/>
</dbReference>
<dbReference type="InterPro" id="IPR007434">
    <property type="entry name" value="FemAB-like"/>
</dbReference>